<evidence type="ECO:0000256" key="2">
    <source>
        <dbReference type="ARBA" id="ARBA00022723"/>
    </source>
</evidence>
<dbReference type="GO" id="GO:0016102">
    <property type="term" value="P:diterpenoid biosynthetic process"/>
    <property type="evidence" value="ECO:0007669"/>
    <property type="project" value="InterPro"/>
</dbReference>
<dbReference type="InterPro" id="IPR050148">
    <property type="entry name" value="Terpene_synthase-like"/>
</dbReference>
<evidence type="ECO:0000313" key="8">
    <source>
        <dbReference type="Proteomes" id="UP000289738"/>
    </source>
</evidence>
<name>A0A445BYQ3_ARAHY</name>
<dbReference type="SUPFAM" id="SSF48576">
    <property type="entry name" value="Terpenoid synthases"/>
    <property type="match status" value="2"/>
</dbReference>
<dbReference type="GO" id="GO:0080027">
    <property type="term" value="P:response to herbivore"/>
    <property type="evidence" value="ECO:0007669"/>
    <property type="project" value="UniProtKB-ARBA"/>
</dbReference>
<dbReference type="PANTHER" id="PTHR31225">
    <property type="entry name" value="OS04G0344100 PROTEIN-RELATED"/>
    <property type="match status" value="1"/>
</dbReference>
<dbReference type="InterPro" id="IPR008930">
    <property type="entry name" value="Terpenoid_cyclase/PrenylTrfase"/>
</dbReference>
<dbReference type="STRING" id="3818.A0A445BYQ3"/>
<dbReference type="GO" id="GO:0009611">
    <property type="term" value="P:response to wounding"/>
    <property type="evidence" value="ECO:0007669"/>
    <property type="project" value="UniProtKB-ARBA"/>
</dbReference>
<dbReference type="InterPro" id="IPR044814">
    <property type="entry name" value="Terpene_cyclase_plant_C1"/>
</dbReference>
<evidence type="ECO:0000256" key="3">
    <source>
        <dbReference type="ARBA" id="ARBA00022842"/>
    </source>
</evidence>
<sequence>MSFSASVPVMTSIPHIPSNSKRCSANFAPSIWQNTFLKYADSKSLEVSETMKQEVQMHKEKVKMNLSSNDSNILQKLSLIDSIQCLSISSHFEDEIDEILVQIHNNFTNNSLAIEERNLHFTALFFRLLRQKGYYISSDVFNKFKNKKGEFDEIIVVQDVEGMWSLYEAAQLRVHGEDILEEAHEFTYNKLKSMINQLNPSLADQINQSLRLPLHKTFSRIRARSYMSFYEENPSHDKVLLALAKLDFNMLQSLHQKEIGNITRWCKKTGFATKVTYARDRVVELFFGVVCIASEPKYSTWRLILVKLLVCISLLDDTYDVFGTFEELQLLTEAIKRWDINYIAPLPECFKVVFNTFVEEFFVDIVSLTTESGRSSFVLENVKQAISTLAQAFLIEAKWCHEQHIPTYDEYKVNGVQTSICPLMLTTFIVMKDFATKEMLDWNFSNPKIINAVSLIIRLGNDLSLHKVEQERKHVASAVECCMKQYGISQEEAYNFISKEISDCWKDINEECLNSHDIIPKPVINCILNLARASELAYENFEDKYTNNELLKDHGINETMKQEVQMHKKKVKMYLSSNDNNILQNISCHFEHEIDEILAQIHNDFTNNNDLVTKECDLHFVALLFRLFRQKGYYISSDIFNKFKNRRGEFDEITDVQGMWSLYEAAQLRVHGEDILEEAHEFTYNRLKSITNQLSPSLGDQINQSLGQPFHKTIPRMKARSYISFYEKDPSCDKVDLLNFAKLDFNMVQKLYKKEIGSNTKWWRESDFATKVPYARDRIVEVFFWPFAMNSEPKYSTARQIITKLVLCISLVDDTYDVYGTVEELELFTRAIQRWDIRYIESLPECFKVVFNAIVECLMEIDVFMNDVNGDSSLVLQHVKQAFSNFVQGYMVEAKWCHEGYIPTYDEYKINGVLTSANPLFTTVFTAFGEFATKEIFGWISDIPLILKTTSLVGRLLNDLASHKFEQQREHVASAVESCMKQYDFSEEEAYEFIKKDINDSWKDMNEEYLKLTEKIPRPILDCIVNLARICEFLYANFEDKYTNCELLNDHIMALLLDPIIVLKIININQDNTIKFLHSKFNNS</sequence>
<feature type="domain" description="Terpene synthase N-terminal" evidence="5">
    <location>
        <begin position="31"/>
        <end position="210"/>
    </location>
</feature>
<dbReference type="SFLD" id="SFLDG01014">
    <property type="entry name" value="Terpene_Cyclase_Like_1_N-term"/>
    <property type="match status" value="2"/>
</dbReference>
<dbReference type="SFLD" id="SFLDG01019">
    <property type="entry name" value="Terpene_Cyclase_Like_1_C_Termi"/>
    <property type="match status" value="2"/>
</dbReference>
<feature type="domain" description="Terpene synthase metal-binding" evidence="6">
    <location>
        <begin position="765"/>
        <end position="1004"/>
    </location>
</feature>
<dbReference type="Gene3D" id="1.10.600.10">
    <property type="entry name" value="Farnesyl Diphosphate Synthase"/>
    <property type="match status" value="2"/>
</dbReference>
<dbReference type="PANTHER" id="PTHR31225:SF241">
    <property type="entry name" value="TERPENE SYNTHASE FAMILY, METAL-BINDING DOMAIN PROTEIN"/>
    <property type="match status" value="1"/>
</dbReference>
<dbReference type="SUPFAM" id="SSF48239">
    <property type="entry name" value="Terpenoid cyclases/Protein prenyltransferases"/>
    <property type="match status" value="2"/>
</dbReference>
<dbReference type="EMBL" id="SDMP01000008">
    <property type="protein sequence ID" value="RYR43661.1"/>
    <property type="molecule type" value="Genomic_DNA"/>
</dbReference>
<dbReference type="InterPro" id="IPR036965">
    <property type="entry name" value="Terpene_synth_N_sf"/>
</dbReference>
<keyword evidence="8" id="KW-1185">Reference proteome</keyword>
<evidence type="ECO:0000259" key="5">
    <source>
        <dbReference type="Pfam" id="PF01397"/>
    </source>
</evidence>
<evidence type="ECO:0000256" key="4">
    <source>
        <dbReference type="ARBA" id="ARBA00023239"/>
    </source>
</evidence>
<comment type="cofactor">
    <cofactor evidence="1">
        <name>Mg(2+)</name>
        <dbReference type="ChEBI" id="CHEBI:18420"/>
    </cofactor>
</comment>
<dbReference type="InterPro" id="IPR001906">
    <property type="entry name" value="Terpene_synth_N"/>
</dbReference>
<organism evidence="7 8">
    <name type="scientific">Arachis hypogaea</name>
    <name type="common">Peanut</name>
    <dbReference type="NCBI Taxonomy" id="3818"/>
    <lineage>
        <taxon>Eukaryota</taxon>
        <taxon>Viridiplantae</taxon>
        <taxon>Streptophyta</taxon>
        <taxon>Embryophyta</taxon>
        <taxon>Tracheophyta</taxon>
        <taxon>Spermatophyta</taxon>
        <taxon>Magnoliopsida</taxon>
        <taxon>eudicotyledons</taxon>
        <taxon>Gunneridae</taxon>
        <taxon>Pentapetalae</taxon>
        <taxon>rosids</taxon>
        <taxon>fabids</taxon>
        <taxon>Fabales</taxon>
        <taxon>Fabaceae</taxon>
        <taxon>Papilionoideae</taxon>
        <taxon>50 kb inversion clade</taxon>
        <taxon>dalbergioids sensu lato</taxon>
        <taxon>Dalbergieae</taxon>
        <taxon>Pterocarpus clade</taxon>
        <taxon>Arachis</taxon>
    </lineage>
</organism>
<evidence type="ECO:0000256" key="1">
    <source>
        <dbReference type="ARBA" id="ARBA00001946"/>
    </source>
</evidence>
<gene>
    <name evidence="7" type="ORF">Ahy_A08g040056</name>
</gene>
<dbReference type="GO" id="GO:0000287">
    <property type="term" value="F:magnesium ion binding"/>
    <property type="evidence" value="ECO:0007669"/>
    <property type="project" value="InterPro"/>
</dbReference>
<keyword evidence="3" id="KW-0460">Magnesium</keyword>
<proteinExistence type="predicted"/>
<evidence type="ECO:0000259" key="6">
    <source>
        <dbReference type="Pfam" id="PF03936"/>
    </source>
</evidence>
<dbReference type="InterPro" id="IPR008949">
    <property type="entry name" value="Isoprenoid_synthase_dom_sf"/>
</dbReference>
<accession>A0A445BYQ3</accession>
<dbReference type="SFLD" id="SFLDS00005">
    <property type="entry name" value="Isoprenoid_Synthase_Type_I"/>
    <property type="match status" value="2"/>
</dbReference>
<dbReference type="AlphaFoldDB" id="A0A445BYQ3"/>
<feature type="domain" description="Terpene synthase metal-binding" evidence="6">
    <location>
        <begin position="267"/>
        <end position="507"/>
    </location>
</feature>
<keyword evidence="2" id="KW-0479">Metal-binding</keyword>
<reference evidence="7 8" key="1">
    <citation type="submission" date="2019-01" db="EMBL/GenBank/DDBJ databases">
        <title>Sequencing of cultivated peanut Arachis hypogaea provides insights into genome evolution and oil improvement.</title>
        <authorList>
            <person name="Chen X."/>
        </authorList>
    </citation>
    <scope>NUCLEOTIDE SEQUENCE [LARGE SCALE GENOMIC DNA]</scope>
    <source>
        <strain evidence="8">cv. Fuhuasheng</strain>
        <tissue evidence="7">Leaves</tissue>
    </source>
</reference>
<protein>
    <submittedName>
        <fullName evidence="7">Uncharacterized protein</fullName>
    </submittedName>
</protein>
<feature type="domain" description="Terpene synthase N-terminal" evidence="5">
    <location>
        <begin position="546"/>
        <end position="706"/>
    </location>
</feature>
<dbReference type="Pfam" id="PF03936">
    <property type="entry name" value="Terpene_synth_C"/>
    <property type="match status" value="2"/>
</dbReference>
<dbReference type="InterPro" id="IPR034741">
    <property type="entry name" value="Terpene_cyclase-like_1_C"/>
</dbReference>
<dbReference type="CDD" id="cd00684">
    <property type="entry name" value="Terpene_cyclase_plant_C1"/>
    <property type="match status" value="2"/>
</dbReference>
<comment type="caution">
    <text evidence="7">The sequence shown here is derived from an EMBL/GenBank/DDBJ whole genome shotgun (WGS) entry which is preliminary data.</text>
</comment>
<dbReference type="GO" id="GO:0010333">
    <property type="term" value="F:terpene synthase activity"/>
    <property type="evidence" value="ECO:0007669"/>
    <property type="project" value="InterPro"/>
</dbReference>
<dbReference type="InterPro" id="IPR005630">
    <property type="entry name" value="Terpene_synthase_metal-bd"/>
</dbReference>
<evidence type="ECO:0000313" key="7">
    <source>
        <dbReference type="EMBL" id="RYR43661.1"/>
    </source>
</evidence>
<dbReference type="Proteomes" id="UP000289738">
    <property type="component" value="Chromosome A08"/>
</dbReference>
<dbReference type="Pfam" id="PF01397">
    <property type="entry name" value="Terpene_synth"/>
    <property type="match status" value="2"/>
</dbReference>
<dbReference type="Gene3D" id="1.50.10.130">
    <property type="entry name" value="Terpene synthase, N-terminal domain"/>
    <property type="match status" value="2"/>
</dbReference>
<dbReference type="FunFam" id="1.50.10.130:FF:000001">
    <property type="entry name" value="Isoprene synthase, chloroplastic"/>
    <property type="match status" value="1"/>
</dbReference>
<keyword evidence="4" id="KW-0456">Lyase</keyword>
<dbReference type="FunFam" id="1.10.600.10:FF:000007">
    <property type="entry name" value="Isoprene synthase, chloroplastic"/>
    <property type="match status" value="2"/>
</dbReference>